<evidence type="ECO:0000256" key="1">
    <source>
        <dbReference type="ARBA" id="ARBA00004127"/>
    </source>
</evidence>
<accession>A0AAD5XUD5</accession>
<sequence length="286" mass="31011">MDTEITMPATSSDTLNSNLNKLKENKNLQNGNFTFPTVTDDDEESVDSLYGHTYLTPRNSWLRAAVLGANDGLVSVASLILGVVAASKENSYNFVILSAVSGGLGEYVSVSSQKDTEKADVKKEKIEHEKGPRHRRKAIELLTQIYVKRGLNYNLARRVAVEFTKKNPVENYVKEELGINVHDLTNPLQAAVASVLSFSFGACGPLLMVVIFSDRFVYSPTSDMNSLYRLTRILAVSIISLTLLILFGGVASYLGGASILKGCFRVGFGGSLALAGTFIVGLIFDA</sequence>
<dbReference type="AlphaFoldDB" id="A0AAD5XUD5"/>
<evidence type="ECO:0000256" key="4">
    <source>
        <dbReference type="ARBA" id="ARBA00022989"/>
    </source>
</evidence>
<dbReference type="PANTHER" id="PTHR31851">
    <property type="entry name" value="FE(2+)/MN(2+) TRANSPORTER PCL1"/>
    <property type="match status" value="1"/>
</dbReference>
<comment type="caution">
    <text evidence="7">The sequence shown here is derived from an EMBL/GenBank/DDBJ whole genome shotgun (WGS) entry which is preliminary data.</text>
</comment>
<comment type="subcellular location">
    <subcellularLocation>
        <location evidence="1">Endomembrane system</location>
        <topology evidence="1">Multi-pass membrane protein</topology>
    </subcellularLocation>
</comment>
<protein>
    <submittedName>
        <fullName evidence="7">Uncharacterized protein</fullName>
    </submittedName>
</protein>
<dbReference type="Proteomes" id="UP001211065">
    <property type="component" value="Unassembled WGS sequence"/>
</dbReference>
<dbReference type="Pfam" id="PF01988">
    <property type="entry name" value="VIT1"/>
    <property type="match status" value="1"/>
</dbReference>
<dbReference type="InterPro" id="IPR008217">
    <property type="entry name" value="Ccc1_fam"/>
</dbReference>
<evidence type="ECO:0000256" key="6">
    <source>
        <dbReference type="SAM" id="Phobius"/>
    </source>
</evidence>
<evidence type="ECO:0000256" key="5">
    <source>
        <dbReference type="ARBA" id="ARBA00023136"/>
    </source>
</evidence>
<keyword evidence="5 6" id="KW-0472">Membrane</keyword>
<feature type="transmembrane region" description="Helical" evidence="6">
    <location>
        <begin position="190"/>
        <end position="212"/>
    </location>
</feature>
<dbReference type="GO" id="GO:0012505">
    <property type="term" value="C:endomembrane system"/>
    <property type="evidence" value="ECO:0007669"/>
    <property type="project" value="UniProtKB-SubCell"/>
</dbReference>
<evidence type="ECO:0000256" key="2">
    <source>
        <dbReference type="ARBA" id="ARBA00007049"/>
    </source>
</evidence>
<comment type="similarity">
    <text evidence="2">Belongs to the CCC1 family.</text>
</comment>
<dbReference type="EMBL" id="JADGJW010000530">
    <property type="protein sequence ID" value="KAJ3215626.1"/>
    <property type="molecule type" value="Genomic_DNA"/>
</dbReference>
<dbReference type="GO" id="GO:0005384">
    <property type="term" value="F:manganese ion transmembrane transporter activity"/>
    <property type="evidence" value="ECO:0007669"/>
    <property type="project" value="InterPro"/>
</dbReference>
<keyword evidence="3 6" id="KW-0812">Transmembrane</keyword>
<dbReference type="GO" id="GO:0030026">
    <property type="term" value="P:intracellular manganese ion homeostasis"/>
    <property type="evidence" value="ECO:0007669"/>
    <property type="project" value="InterPro"/>
</dbReference>
<keyword evidence="4 6" id="KW-1133">Transmembrane helix</keyword>
<evidence type="ECO:0000313" key="7">
    <source>
        <dbReference type="EMBL" id="KAJ3215626.1"/>
    </source>
</evidence>
<evidence type="ECO:0000256" key="3">
    <source>
        <dbReference type="ARBA" id="ARBA00022692"/>
    </source>
</evidence>
<keyword evidence="8" id="KW-1185">Reference proteome</keyword>
<proteinExistence type="inferred from homology"/>
<gene>
    <name evidence="7" type="ORF">HK099_006279</name>
</gene>
<dbReference type="CDD" id="cd02432">
    <property type="entry name" value="Nodulin-21_like_1"/>
    <property type="match status" value="1"/>
</dbReference>
<evidence type="ECO:0000313" key="8">
    <source>
        <dbReference type="Proteomes" id="UP001211065"/>
    </source>
</evidence>
<name>A0AAD5XUD5_9FUNG</name>
<organism evidence="7 8">
    <name type="scientific">Clydaea vesicula</name>
    <dbReference type="NCBI Taxonomy" id="447962"/>
    <lineage>
        <taxon>Eukaryota</taxon>
        <taxon>Fungi</taxon>
        <taxon>Fungi incertae sedis</taxon>
        <taxon>Chytridiomycota</taxon>
        <taxon>Chytridiomycota incertae sedis</taxon>
        <taxon>Chytridiomycetes</taxon>
        <taxon>Lobulomycetales</taxon>
        <taxon>Lobulomycetaceae</taxon>
        <taxon>Clydaea</taxon>
    </lineage>
</organism>
<feature type="transmembrane region" description="Helical" evidence="6">
    <location>
        <begin position="233"/>
        <end position="254"/>
    </location>
</feature>
<reference evidence="7" key="1">
    <citation type="submission" date="2020-05" db="EMBL/GenBank/DDBJ databases">
        <title>Phylogenomic resolution of chytrid fungi.</title>
        <authorList>
            <person name="Stajich J.E."/>
            <person name="Amses K."/>
            <person name="Simmons R."/>
            <person name="Seto K."/>
            <person name="Myers J."/>
            <person name="Bonds A."/>
            <person name="Quandt C.A."/>
            <person name="Barry K."/>
            <person name="Liu P."/>
            <person name="Grigoriev I."/>
            <person name="Longcore J.E."/>
            <person name="James T.Y."/>
        </authorList>
    </citation>
    <scope>NUCLEOTIDE SEQUENCE</scope>
    <source>
        <strain evidence="7">JEL0476</strain>
    </source>
</reference>
<feature type="transmembrane region" description="Helical" evidence="6">
    <location>
        <begin position="266"/>
        <end position="284"/>
    </location>
</feature>